<dbReference type="InterPro" id="IPR038071">
    <property type="entry name" value="UROD/MetE-like_sf"/>
</dbReference>
<dbReference type="Proteomes" id="UP000225548">
    <property type="component" value="Unassembled WGS sequence"/>
</dbReference>
<sequence>MTGASGPGTWPGHEPLEAQMVVLGDLSEVPEGVTGLPFLTQLSDRGPGAEPVARTAALLVEMPVEIGPHGWKLADHAGADSERARAFLREDIGALAIAAYEYAGPLTVQVVGPWTLAATVYLARGDRVLSDRGAVRALAESLAAGLAEHVRDVRAQVPGAELTVQVHEPLLGQVAAGVLPTFSGMSRLRPVDGPDLVGGLRPVLDTARDDGVTSVVHVGQAWVGIAPVVLAGADALGMDLGLVDAGWNATGWELIARAVERGTTFWAGLPPAAVSRCAGADVRGLADVVSVPWRRMGLPAAGLADVVLTGAGADGRGATTVSPAEVRSALATTVRAAAILAERAAD</sequence>
<dbReference type="AlphaFoldDB" id="A0A2A9E384"/>
<organism evidence="1 2">
    <name type="scientific">Sanguibacter antarcticus</name>
    <dbReference type="NCBI Taxonomy" id="372484"/>
    <lineage>
        <taxon>Bacteria</taxon>
        <taxon>Bacillati</taxon>
        <taxon>Actinomycetota</taxon>
        <taxon>Actinomycetes</taxon>
        <taxon>Micrococcales</taxon>
        <taxon>Sanguibacteraceae</taxon>
        <taxon>Sanguibacter</taxon>
    </lineage>
</organism>
<reference evidence="1 2" key="1">
    <citation type="submission" date="2017-10" db="EMBL/GenBank/DDBJ databases">
        <title>Sequencing the genomes of 1000 actinobacteria strains.</title>
        <authorList>
            <person name="Klenk H.-P."/>
        </authorList>
    </citation>
    <scope>NUCLEOTIDE SEQUENCE [LARGE SCALE GENOMIC DNA]</scope>
    <source>
        <strain evidence="1 2">DSM 18966</strain>
    </source>
</reference>
<dbReference type="EMBL" id="PDJG01000001">
    <property type="protein sequence ID" value="PFG32660.1"/>
    <property type="molecule type" value="Genomic_DNA"/>
</dbReference>
<dbReference type="RefSeq" id="WP_098453996.1">
    <property type="nucleotide sequence ID" value="NZ_PDJG01000001.1"/>
</dbReference>
<keyword evidence="2" id="KW-1185">Reference proteome</keyword>
<gene>
    <name evidence="1" type="ORF">ATL42_0501</name>
</gene>
<proteinExistence type="predicted"/>
<evidence type="ECO:0008006" key="3">
    <source>
        <dbReference type="Google" id="ProtNLM"/>
    </source>
</evidence>
<name>A0A2A9E384_9MICO</name>
<protein>
    <recommendedName>
        <fullName evidence="3">Methionine synthase</fullName>
    </recommendedName>
</protein>
<dbReference type="OrthoDB" id="5242426at2"/>
<dbReference type="SUPFAM" id="SSF51726">
    <property type="entry name" value="UROD/MetE-like"/>
    <property type="match status" value="1"/>
</dbReference>
<accession>A0A2A9E384</accession>
<evidence type="ECO:0000313" key="1">
    <source>
        <dbReference type="EMBL" id="PFG32660.1"/>
    </source>
</evidence>
<comment type="caution">
    <text evidence="1">The sequence shown here is derived from an EMBL/GenBank/DDBJ whole genome shotgun (WGS) entry which is preliminary data.</text>
</comment>
<evidence type="ECO:0000313" key="2">
    <source>
        <dbReference type="Proteomes" id="UP000225548"/>
    </source>
</evidence>